<reference evidence="1" key="1">
    <citation type="submission" date="2022-10" db="EMBL/GenBank/DDBJ databases">
        <title>The complete genomes of actinobacterial strains from the NBC collection.</title>
        <authorList>
            <person name="Joergensen T.S."/>
            <person name="Alvarez Arevalo M."/>
            <person name="Sterndorff E.B."/>
            <person name="Faurdal D."/>
            <person name="Vuksanovic O."/>
            <person name="Mourched A.-S."/>
            <person name="Charusanti P."/>
            <person name="Shaw S."/>
            <person name="Blin K."/>
            <person name="Weber T."/>
        </authorList>
    </citation>
    <scope>NUCLEOTIDE SEQUENCE</scope>
    <source>
        <strain evidence="1">NBC_00060</strain>
    </source>
</reference>
<gene>
    <name evidence="1" type="ORF">OHV25_38225</name>
</gene>
<dbReference type="AlphaFoldDB" id="A0AAU2HA81"/>
<dbReference type="EMBL" id="CP108253">
    <property type="protein sequence ID" value="WTU44997.1"/>
    <property type="molecule type" value="Genomic_DNA"/>
</dbReference>
<name>A0AAU2HA81_9ACTN</name>
<accession>A0AAU2HA81</accession>
<proteinExistence type="predicted"/>
<evidence type="ECO:0000313" key="1">
    <source>
        <dbReference type="EMBL" id="WTU44997.1"/>
    </source>
</evidence>
<organism evidence="1">
    <name type="scientific">Streptomyces sp. NBC_00060</name>
    <dbReference type="NCBI Taxonomy" id="2975636"/>
    <lineage>
        <taxon>Bacteria</taxon>
        <taxon>Bacillati</taxon>
        <taxon>Actinomycetota</taxon>
        <taxon>Actinomycetes</taxon>
        <taxon>Kitasatosporales</taxon>
        <taxon>Streptomycetaceae</taxon>
        <taxon>Streptomyces</taxon>
    </lineage>
</organism>
<sequence length="117" mass="12940">MTVEEYWSRSDDELYALLGAELLGEGVGLSPADDEDKRRFGQQWFANKHRELQSKICHHERAQALMGTTGSDRLLDAYALQELLQQSIGDPTTATLIAVLVARVGLGTFCHNAPARP</sequence>
<protein>
    <submittedName>
        <fullName evidence="1">Uncharacterized protein</fullName>
    </submittedName>
</protein>